<proteinExistence type="predicted"/>
<dbReference type="EMBL" id="AZBU02000010">
    <property type="protein sequence ID" value="TKR62947.1"/>
    <property type="molecule type" value="Genomic_DNA"/>
</dbReference>
<protein>
    <submittedName>
        <fullName evidence="1">Uncharacterized protein</fullName>
    </submittedName>
</protein>
<dbReference type="Proteomes" id="UP000298663">
    <property type="component" value="Unassembled WGS sequence"/>
</dbReference>
<organism evidence="1 2">
    <name type="scientific">Steinernema carpocapsae</name>
    <name type="common">Entomopathogenic nematode</name>
    <dbReference type="NCBI Taxonomy" id="34508"/>
    <lineage>
        <taxon>Eukaryota</taxon>
        <taxon>Metazoa</taxon>
        <taxon>Ecdysozoa</taxon>
        <taxon>Nematoda</taxon>
        <taxon>Chromadorea</taxon>
        <taxon>Rhabditida</taxon>
        <taxon>Tylenchina</taxon>
        <taxon>Panagrolaimomorpha</taxon>
        <taxon>Strongyloidoidea</taxon>
        <taxon>Steinernematidae</taxon>
        <taxon>Steinernema</taxon>
    </lineage>
</organism>
<accession>A0A4U5M2L9</accession>
<keyword evidence="2" id="KW-1185">Reference proteome</keyword>
<evidence type="ECO:0000313" key="1">
    <source>
        <dbReference type="EMBL" id="TKR62947.1"/>
    </source>
</evidence>
<name>A0A4U5M2L9_STECR</name>
<reference evidence="1 2" key="1">
    <citation type="journal article" date="2015" name="Genome Biol.">
        <title>Comparative genomics of Steinernema reveals deeply conserved gene regulatory networks.</title>
        <authorList>
            <person name="Dillman A.R."/>
            <person name="Macchietto M."/>
            <person name="Porter C.F."/>
            <person name="Rogers A."/>
            <person name="Williams B."/>
            <person name="Antoshechkin I."/>
            <person name="Lee M.M."/>
            <person name="Goodwin Z."/>
            <person name="Lu X."/>
            <person name="Lewis E.E."/>
            <person name="Goodrich-Blair H."/>
            <person name="Stock S.P."/>
            <person name="Adams B.J."/>
            <person name="Sternberg P.W."/>
            <person name="Mortazavi A."/>
        </authorList>
    </citation>
    <scope>NUCLEOTIDE SEQUENCE [LARGE SCALE GENOMIC DNA]</scope>
    <source>
        <strain evidence="1 2">ALL</strain>
    </source>
</reference>
<dbReference type="AlphaFoldDB" id="A0A4U5M2L9"/>
<evidence type="ECO:0000313" key="2">
    <source>
        <dbReference type="Proteomes" id="UP000298663"/>
    </source>
</evidence>
<sequence length="67" mass="7921">MALLPEMPPLSFLRIFYDSPINFFMHFPVSTFQTYPRLHPRFMRQRSLSLCPPVSFSAPKIVNNPFF</sequence>
<comment type="caution">
    <text evidence="1">The sequence shown here is derived from an EMBL/GenBank/DDBJ whole genome shotgun (WGS) entry which is preliminary data.</text>
</comment>
<reference evidence="1 2" key="2">
    <citation type="journal article" date="2019" name="G3 (Bethesda)">
        <title>Hybrid Assembly of the Genome of the Entomopathogenic Nematode Steinernema carpocapsae Identifies the X-Chromosome.</title>
        <authorList>
            <person name="Serra L."/>
            <person name="Macchietto M."/>
            <person name="Macias-Munoz A."/>
            <person name="McGill C.J."/>
            <person name="Rodriguez I.M."/>
            <person name="Rodriguez B."/>
            <person name="Murad R."/>
            <person name="Mortazavi A."/>
        </authorList>
    </citation>
    <scope>NUCLEOTIDE SEQUENCE [LARGE SCALE GENOMIC DNA]</scope>
    <source>
        <strain evidence="1 2">ALL</strain>
    </source>
</reference>
<gene>
    <name evidence="1" type="ORF">L596_026842</name>
</gene>